<evidence type="ECO:0000313" key="2">
    <source>
        <dbReference type="Proteomes" id="UP001066276"/>
    </source>
</evidence>
<dbReference type="EMBL" id="JANPWB010000014">
    <property type="protein sequence ID" value="KAJ1095147.1"/>
    <property type="molecule type" value="Genomic_DNA"/>
</dbReference>
<sequence>MQISAALLTGQRGWGRAGRVSCTSVQRFSQVSGAGAEPGAYHAHQCSASHRSAGLGQSRVRIMHISAVVPESR</sequence>
<comment type="caution">
    <text evidence="1">The sequence shown here is derived from an EMBL/GenBank/DDBJ whole genome shotgun (WGS) entry which is preliminary data.</text>
</comment>
<dbReference type="AlphaFoldDB" id="A0AAV7LXU7"/>
<name>A0AAV7LXU7_PLEWA</name>
<gene>
    <name evidence="1" type="ORF">NDU88_000317</name>
</gene>
<reference evidence="1" key="1">
    <citation type="journal article" date="2022" name="bioRxiv">
        <title>Sequencing and chromosome-scale assembly of the giantPleurodeles waltlgenome.</title>
        <authorList>
            <person name="Brown T."/>
            <person name="Elewa A."/>
            <person name="Iarovenko S."/>
            <person name="Subramanian E."/>
            <person name="Araus A.J."/>
            <person name="Petzold A."/>
            <person name="Susuki M."/>
            <person name="Suzuki K.-i.T."/>
            <person name="Hayashi T."/>
            <person name="Toyoda A."/>
            <person name="Oliveira C."/>
            <person name="Osipova E."/>
            <person name="Leigh N.D."/>
            <person name="Simon A."/>
            <person name="Yun M.H."/>
        </authorList>
    </citation>
    <scope>NUCLEOTIDE SEQUENCE</scope>
    <source>
        <strain evidence="1">20211129_DDA</strain>
        <tissue evidence="1">Liver</tissue>
    </source>
</reference>
<dbReference type="Proteomes" id="UP001066276">
    <property type="component" value="Chromosome 10"/>
</dbReference>
<organism evidence="1 2">
    <name type="scientific">Pleurodeles waltl</name>
    <name type="common">Iberian ribbed newt</name>
    <dbReference type="NCBI Taxonomy" id="8319"/>
    <lineage>
        <taxon>Eukaryota</taxon>
        <taxon>Metazoa</taxon>
        <taxon>Chordata</taxon>
        <taxon>Craniata</taxon>
        <taxon>Vertebrata</taxon>
        <taxon>Euteleostomi</taxon>
        <taxon>Amphibia</taxon>
        <taxon>Batrachia</taxon>
        <taxon>Caudata</taxon>
        <taxon>Salamandroidea</taxon>
        <taxon>Salamandridae</taxon>
        <taxon>Pleurodelinae</taxon>
        <taxon>Pleurodeles</taxon>
    </lineage>
</organism>
<evidence type="ECO:0000313" key="1">
    <source>
        <dbReference type="EMBL" id="KAJ1095147.1"/>
    </source>
</evidence>
<accession>A0AAV7LXU7</accession>
<protein>
    <submittedName>
        <fullName evidence="1">Uncharacterized protein</fullName>
    </submittedName>
</protein>
<keyword evidence="2" id="KW-1185">Reference proteome</keyword>
<proteinExistence type="predicted"/>